<feature type="transmembrane region" description="Helical" evidence="1">
    <location>
        <begin position="79"/>
        <end position="99"/>
    </location>
</feature>
<dbReference type="EMBL" id="JBHRYO010000002">
    <property type="protein sequence ID" value="MFC3757890.1"/>
    <property type="molecule type" value="Genomic_DNA"/>
</dbReference>
<reference evidence="4" key="1">
    <citation type="journal article" date="2019" name="Int. J. Syst. Evol. Microbiol.">
        <title>The Global Catalogue of Microorganisms (GCM) 10K type strain sequencing project: providing services to taxonomists for standard genome sequencing and annotation.</title>
        <authorList>
            <consortium name="The Broad Institute Genomics Platform"/>
            <consortium name="The Broad Institute Genome Sequencing Center for Infectious Disease"/>
            <person name="Wu L."/>
            <person name="Ma J."/>
        </authorList>
    </citation>
    <scope>NUCLEOTIDE SEQUENCE [LARGE SCALE GENOMIC DNA]</scope>
    <source>
        <strain evidence="4">CECT 7798</strain>
    </source>
</reference>
<evidence type="ECO:0000313" key="4">
    <source>
        <dbReference type="Proteomes" id="UP001595735"/>
    </source>
</evidence>
<organism evidence="3 4">
    <name type="scientific">Chryseobacterium tructae</name>
    <dbReference type="NCBI Taxonomy" id="1037380"/>
    <lineage>
        <taxon>Bacteria</taxon>
        <taxon>Pseudomonadati</taxon>
        <taxon>Bacteroidota</taxon>
        <taxon>Flavobacteriia</taxon>
        <taxon>Flavobacteriales</taxon>
        <taxon>Weeksellaceae</taxon>
        <taxon>Chryseobacterium group</taxon>
        <taxon>Chryseobacterium</taxon>
    </lineage>
</organism>
<feature type="transmembrane region" description="Helical" evidence="1">
    <location>
        <begin position="143"/>
        <end position="160"/>
    </location>
</feature>
<dbReference type="InterPro" id="IPR003675">
    <property type="entry name" value="Rce1/LyrA-like_dom"/>
</dbReference>
<comment type="caution">
    <text evidence="3">The sequence shown here is derived from an EMBL/GenBank/DDBJ whole genome shotgun (WGS) entry which is preliminary data.</text>
</comment>
<dbReference type="PANTHER" id="PTHR36435:SF1">
    <property type="entry name" value="CAAX AMINO TERMINAL PROTEASE FAMILY PROTEIN"/>
    <property type="match status" value="1"/>
</dbReference>
<keyword evidence="1" id="KW-0812">Transmembrane</keyword>
<dbReference type="InterPro" id="IPR052710">
    <property type="entry name" value="CAAX_protease"/>
</dbReference>
<feature type="transmembrane region" description="Helical" evidence="1">
    <location>
        <begin position="188"/>
        <end position="205"/>
    </location>
</feature>
<dbReference type="PANTHER" id="PTHR36435">
    <property type="entry name" value="SLR1288 PROTEIN"/>
    <property type="match status" value="1"/>
</dbReference>
<dbReference type="Proteomes" id="UP001595735">
    <property type="component" value="Unassembled WGS sequence"/>
</dbReference>
<keyword evidence="4" id="KW-1185">Reference proteome</keyword>
<keyword evidence="1" id="KW-0472">Membrane</keyword>
<dbReference type="Pfam" id="PF02517">
    <property type="entry name" value="Rce1-like"/>
    <property type="match status" value="1"/>
</dbReference>
<feature type="domain" description="CAAX prenyl protease 2/Lysostaphin resistance protein A-like" evidence="2">
    <location>
        <begin position="112"/>
        <end position="201"/>
    </location>
</feature>
<feature type="transmembrane region" description="Helical" evidence="1">
    <location>
        <begin position="166"/>
        <end position="183"/>
    </location>
</feature>
<name>A0ABV7Y1Q2_9FLAO</name>
<keyword evidence="1" id="KW-1133">Transmembrane helix</keyword>
<feature type="transmembrane region" description="Helical" evidence="1">
    <location>
        <begin position="7"/>
        <end position="30"/>
    </location>
</feature>
<evidence type="ECO:0000313" key="3">
    <source>
        <dbReference type="EMBL" id="MFC3757890.1"/>
    </source>
</evidence>
<feature type="transmembrane region" description="Helical" evidence="1">
    <location>
        <begin position="42"/>
        <end position="59"/>
    </location>
</feature>
<evidence type="ECO:0000256" key="1">
    <source>
        <dbReference type="SAM" id="Phobius"/>
    </source>
</evidence>
<dbReference type="RefSeq" id="WP_353959975.1">
    <property type="nucleotide sequence ID" value="NZ_JAUFQR010000001.1"/>
</dbReference>
<feature type="transmembrane region" description="Helical" evidence="1">
    <location>
        <begin position="111"/>
        <end position="131"/>
    </location>
</feature>
<proteinExistence type="predicted"/>
<protein>
    <submittedName>
        <fullName evidence="3">Type II CAAX endopeptidase family protein</fullName>
    </submittedName>
</protein>
<sequence length="206" mass="24092">MIKKSKYLLYVLVYLIIQYVLGVLFIVLLGFNKGFRLLEYDWKVIFANVIIIIFLTLAFKKHILQYLNELKFSVKKIALYLFIGLIFSTISKFIFIEIYGGDFLFNPPSSLLLSNVLSVVLIAPIAEEIIYRAVPIEYLLKKELPKNWIVFFTSLFFSLIHLPNWSQIIVTFFLGVICSIVYIKERNLFYPIIIHFIYNLISVIIG</sequence>
<gene>
    <name evidence="3" type="ORF">ACFONJ_18070</name>
</gene>
<evidence type="ECO:0000259" key="2">
    <source>
        <dbReference type="Pfam" id="PF02517"/>
    </source>
</evidence>
<accession>A0ABV7Y1Q2</accession>